<dbReference type="EMBL" id="RJVG01000018">
    <property type="protein sequence ID" value="ROR21921.1"/>
    <property type="molecule type" value="Genomic_DNA"/>
</dbReference>
<sequence>MEFKLEQKVKVIVTHELDNTIIGILKSRNYKKPMVAIDKFLLNTTYIQKLFKELVNNEIDYYIYDKIISDPPATIVDEAAKLFLKHQCDSIIGIGGGSAIDTARGINIVRTLGGSIIDYVSEEVTKVCTGLIAVPTTSGTGSELSNALIVSDPLTHEKSAILSNNAVSEYAVLCPELVITLPSDMTGATGLDAFSHAAEGYTSKLSSPITDAICEKIMYLIVKYLPRAVRDGNDLEARERMMVAAALGGWMLNNAGTHVGHSQAHILGACYGIPHGMACAYALPGTLKYTAEVNPQKIKEIGLILGADFPEDLSNTEIGDITSNRLKWFRDTVLSLNSIDTFHLTREEILSHSEEVSMERFAHNSQMEITPDLTKKLLNYFG</sequence>
<dbReference type="Pfam" id="PF25137">
    <property type="entry name" value="ADH_Fe_C"/>
    <property type="match status" value="1"/>
</dbReference>
<reference evidence="4 5" key="1">
    <citation type="submission" date="2018-11" db="EMBL/GenBank/DDBJ databases">
        <title>Genomic Encyclopedia of Type Strains, Phase IV (KMG-IV): sequencing the most valuable type-strain genomes for metagenomic binning, comparative biology and taxonomic classification.</title>
        <authorList>
            <person name="Goeker M."/>
        </authorList>
    </citation>
    <scope>NUCLEOTIDE SEQUENCE [LARGE SCALE GENOMIC DNA]</scope>
    <source>
        <strain evidence="4 5">DSM 26537</strain>
    </source>
</reference>
<keyword evidence="5" id="KW-1185">Reference proteome</keyword>
<dbReference type="GO" id="GO:0046872">
    <property type="term" value="F:metal ion binding"/>
    <property type="evidence" value="ECO:0007669"/>
    <property type="project" value="InterPro"/>
</dbReference>
<name>A0A3N1X7D3_9FIRM</name>
<dbReference type="SUPFAM" id="SSF56796">
    <property type="entry name" value="Dehydroquinate synthase-like"/>
    <property type="match status" value="1"/>
</dbReference>
<dbReference type="InterPro" id="IPR056798">
    <property type="entry name" value="ADH_Fe_C"/>
</dbReference>
<dbReference type="PANTHER" id="PTHR11496">
    <property type="entry name" value="ALCOHOL DEHYDROGENASE"/>
    <property type="match status" value="1"/>
</dbReference>
<dbReference type="Proteomes" id="UP000273083">
    <property type="component" value="Unassembled WGS sequence"/>
</dbReference>
<dbReference type="AlphaFoldDB" id="A0A3N1X7D3"/>
<evidence type="ECO:0000259" key="2">
    <source>
        <dbReference type="Pfam" id="PF00465"/>
    </source>
</evidence>
<comment type="caution">
    <text evidence="4">The sequence shown here is derived from an EMBL/GenBank/DDBJ whole genome shotgun (WGS) entry which is preliminary data.</text>
</comment>
<evidence type="ECO:0000313" key="5">
    <source>
        <dbReference type="Proteomes" id="UP000273083"/>
    </source>
</evidence>
<accession>A0A3N1X7D3</accession>
<dbReference type="InterPro" id="IPR001670">
    <property type="entry name" value="ADH_Fe/GldA"/>
</dbReference>
<evidence type="ECO:0000313" key="4">
    <source>
        <dbReference type="EMBL" id="ROR21921.1"/>
    </source>
</evidence>
<evidence type="ECO:0000256" key="1">
    <source>
        <dbReference type="ARBA" id="ARBA00023002"/>
    </source>
</evidence>
<evidence type="ECO:0000259" key="3">
    <source>
        <dbReference type="Pfam" id="PF25137"/>
    </source>
</evidence>
<feature type="domain" description="Alcohol dehydrogenase iron-type/glycerol dehydrogenase GldA" evidence="2">
    <location>
        <begin position="24"/>
        <end position="173"/>
    </location>
</feature>
<dbReference type="FunFam" id="3.40.50.1970:FF:000003">
    <property type="entry name" value="Alcohol dehydrogenase, iron-containing"/>
    <property type="match status" value="1"/>
</dbReference>
<dbReference type="OrthoDB" id="9804734at2"/>
<dbReference type="CDD" id="cd14863">
    <property type="entry name" value="Fe-ADH-like"/>
    <property type="match status" value="1"/>
</dbReference>
<organism evidence="4 5">
    <name type="scientific">Mobilisporobacter senegalensis</name>
    <dbReference type="NCBI Taxonomy" id="1329262"/>
    <lineage>
        <taxon>Bacteria</taxon>
        <taxon>Bacillati</taxon>
        <taxon>Bacillota</taxon>
        <taxon>Clostridia</taxon>
        <taxon>Lachnospirales</taxon>
        <taxon>Lachnospiraceae</taxon>
        <taxon>Mobilisporobacter</taxon>
    </lineage>
</organism>
<dbReference type="InterPro" id="IPR039697">
    <property type="entry name" value="Alcohol_dehydrogenase_Fe"/>
</dbReference>
<dbReference type="Pfam" id="PF00465">
    <property type="entry name" value="Fe-ADH"/>
    <property type="match status" value="1"/>
</dbReference>
<proteinExistence type="predicted"/>
<dbReference type="RefSeq" id="WP_123610922.1">
    <property type="nucleotide sequence ID" value="NZ_RJVG01000018.1"/>
</dbReference>
<feature type="domain" description="Fe-containing alcohol dehydrogenase-like C-terminal" evidence="3">
    <location>
        <begin position="188"/>
        <end position="344"/>
    </location>
</feature>
<dbReference type="GO" id="GO:0004022">
    <property type="term" value="F:alcohol dehydrogenase (NAD+) activity"/>
    <property type="evidence" value="ECO:0007669"/>
    <property type="project" value="TreeGrafter"/>
</dbReference>
<dbReference type="PANTHER" id="PTHR11496:SF83">
    <property type="entry name" value="HYDROXYACID-OXOACID TRANSHYDROGENASE, MITOCHONDRIAL"/>
    <property type="match status" value="1"/>
</dbReference>
<dbReference type="Gene3D" id="3.40.50.1970">
    <property type="match status" value="1"/>
</dbReference>
<gene>
    <name evidence="4" type="ORF">EDD66_1181</name>
</gene>
<dbReference type="Gene3D" id="1.20.1090.10">
    <property type="entry name" value="Dehydroquinate synthase-like - alpha domain"/>
    <property type="match status" value="1"/>
</dbReference>
<keyword evidence="1" id="KW-0560">Oxidoreductase</keyword>
<protein>
    <submittedName>
        <fullName evidence="4">Alcohol dehydrogenase/alcohol dehydrogenase</fullName>
    </submittedName>
</protein>